<proteinExistence type="predicted"/>
<evidence type="ECO:0000313" key="2">
    <source>
        <dbReference type="Proteomes" id="UP000195569"/>
    </source>
</evidence>
<keyword evidence="2" id="KW-1185">Reference proteome</keyword>
<name>A0A1N7SIQ7_9BURK</name>
<protein>
    <submittedName>
        <fullName evidence="1">Uncharacterized protein</fullName>
    </submittedName>
</protein>
<organism evidence="1 2">
    <name type="scientific">Paraburkholderia piptadeniae</name>
    <dbReference type="NCBI Taxonomy" id="1701573"/>
    <lineage>
        <taxon>Bacteria</taxon>
        <taxon>Pseudomonadati</taxon>
        <taxon>Pseudomonadota</taxon>
        <taxon>Betaproteobacteria</taxon>
        <taxon>Burkholderiales</taxon>
        <taxon>Burkholderiaceae</taxon>
        <taxon>Paraburkholderia</taxon>
    </lineage>
</organism>
<reference evidence="1" key="1">
    <citation type="submission" date="2016-12" db="EMBL/GenBank/DDBJ databases">
        <authorList>
            <person name="Moulin L."/>
        </authorList>
    </citation>
    <scope>NUCLEOTIDE SEQUENCE [LARGE SCALE GENOMIC DNA]</scope>
    <source>
        <strain evidence="1">STM 7183</strain>
    </source>
</reference>
<accession>A0A1N7SIQ7</accession>
<dbReference type="EMBL" id="CYGY02000056">
    <property type="protein sequence ID" value="SIT47220.1"/>
    <property type="molecule type" value="Genomic_DNA"/>
</dbReference>
<gene>
    <name evidence="1" type="ORF">BN2476_560051</name>
</gene>
<sequence length="77" mass="8669">MQNKNRDFEFKPSWQPIVVRVQALGALVISRLIWPLPTILEQPDRASFEVVHRAVGLEDAARFQLCKQGAIAVNIGD</sequence>
<dbReference type="RefSeq" id="WP_087737464.1">
    <property type="nucleotide sequence ID" value="NZ_CYGY02000056.1"/>
</dbReference>
<evidence type="ECO:0000313" key="1">
    <source>
        <dbReference type="EMBL" id="SIT47220.1"/>
    </source>
</evidence>
<comment type="caution">
    <text evidence="1">The sequence shown here is derived from an EMBL/GenBank/DDBJ whole genome shotgun (WGS) entry which is preliminary data.</text>
</comment>
<dbReference type="AlphaFoldDB" id="A0A1N7SIQ7"/>
<dbReference type="Proteomes" id="UP000195569">
    <property type="component" value="Unassembled WGS sequence"/>
</dbReference>